<proteinExistence type="predicted"/>
<evidence type="ECO:0000313" key="7">
    <source>
        <dbReference type="Ensembl" id="ENSPNYP00000002962.1"/>
    </source>
</evidence>
<dbReference type="Pfam" id="PF00143">
    <property type="entry name" value="Interferon"/>
    <property type="match status" value="1"/>
</dbReference>
<dbReference type="Ensembl" id="ENSPNYT00000003043.1">
    <property type="protein sequence ID" value="ENSPNYP00000002962.1"/>
    <property type="gene ID" value="ENSPNYG00000002315.1"/>
</dbReference>
<evidence type="ECO:0000256" key="5">
    <source>
        <dbReference type="ARBA" id="ARBA00023157"/>
    </source>
</evidence>
<feature type="signal peptide" evidence="6">
    <location>
        <begin position="1"/>
        <end position="20"/>
    </location>
</feature>
<dbReference type="GO" id="GO:0005125">
    <property type="term" value="F:cytokine activity"/>
    <property type="evidence" value="ECO:0007669"/>
    <property type="project" value="UniProtKB-KW"/>
</dbReference>
<dbReference type="Gene3D" id="1.20.1250.10">
    <property type="match status" value="1"/>
</dbReference>
<keyword evidence="3" id="KW-0964">Secreted</keyword>
<feature type="chain" id="PRO_5017362917" evidence="6">
    <location>
        <begin position="21"/>
        <end position="253"/>
    </location>
</feature>
<keyword evidence="6" id="KW-0732">Signal</keyword>
<reference evidence="7" key="1">
    <citation type="submission" date="2023-09" db="UniProtKB">
        <authorList>
            <consortium name="Ensembl"/>
        </authorList>
    </citation>
    <scope>IDENTIFICATION</scope>
</reference>
<dbReference type="GO" id="GO:0005126">
    <property type="term" value="F:cytokine receptor binding"/>
    <property type="evidence" value="ECO:0007669"/>
    <property type="project" value="InterPro"/>
</dbReference>
<organism evidence="7">
    <name type="scientific">Pundamilia nyererei</name>
    <dbReference type="NCBI Taxonomy" id="303518"/>
    <lineage>
        <taxon>Eukaryota</taxon>
        <taxon>Metazoa</taxon>
        <taxon>Chordata</taxon>
        <taxon>Craniata</taxon>
        <taxon>Vertebrata</taxon>
        <taxon>Euteleostomi</taxon>
        <taxon>Actinopterygii</taxon>
        <taxon>Neopterygii</taxon>
        <taxon>Teleostei</taxon>
        <taxon>Neoteleostei</taxon>
        <taxon>Acanthomorphata</taxon>
        <taxon>Ovalentaria</taxon>
        <taxon>Cichlomorphae</taxon>
        <taxon>Cichliformes</taxon>
        <taxon>Cichlidae</taxon>
        <taxon>African cichlids</taxon>
        <taxon>Pseudocrenilabrinae</taxon>
        <taxon>Haplochromini</taxon>
        <taxon>Pundamilia</taxon>
    </lineage>
</organism>
<name>A0A3B4EX92_9CICH</name>
<dbReference type="GO" id="GO:0051607">
    <property type="term" value="P:defense response to virus"/>
    <property type="evidence" value="ECO:0007669"/>
    <property type="project" value="UniProtKB-KW"/>
</dbReference>
<dbReference type="GeneTree" id="ENSGT00510000050089"/>
<comment type="subcellular location">
    <subcellularLocation>
        <location evidence="1">Secreted</location>
    </subcellularLocation>
</comment>
<evidence type="ECO:0000256" key="2">
    <source>
        <dbReference type="ARBA" id="ARBA00022514"/>
    </source>
</evidence>
<dbReference type="SUPFAM" id="SSF47266">
    <property type="entry name" value="4-helical cytokines"/>
    <property type="match status" value="1"/>
</dbReference>
<dbReference type="InterPro" id="IPR009079">
    <property type="entry name" value="4_helix_cytokine-like_core"/>
</dbReference>
<accession>A0A3B4EX92</accession>
<dbReference type="GO" id="GO:0005615">
    <property type="term" value="C:extracellular space"/>
    <property type="evidence" value="ECO:0007669"/>
    <property type="project" value="UniProtKB-KW"/>
</dbReference>
<sequence length="253" mass="28286">MMNRILFACLFLALSTESSSLSCRWMDDKFRQHNEETLNLLDTMVSAKNSTNTTEVEVTVAFPNHLYHQVSKSSAEDKLAFTVQILEEVAALFEEDHSSASWEDTLHFVYDVVLLPSSADALQLALECCTAKCNEVNENSTSKSKAMVLSQKRVDCPLVIRDEFLPRVEEFKYLGVLFSSDGRRGKDIDRQISAAAAVLVHQGEERAECKGKALSLLVILYKSKETKPKKVSKVVLVLVLTPHEVSVLLLSML</sequence>
<dbReference type="InterPro" id="IPR000471">
    <property type="entry name" value="Interferon_alpha/beta/delta"/>
</dbReference>
<evidence type="ECO:0000256" key="4">
    <source>
        <dbReference type="ARBA" id="ARBA00023118"/>
    </source>
</evidence>
<evidence type="ECO:0000256" key="1">
    <source>
        <dbReference type="ARBA" id="ARBA00004613"/>
    </source>
</evidence>
<evidence type="ECO:0000256" key="6">
    <source>
        <dbReference type="SAM" id="SignalP"/>
    </source>
</evidence>
<dbReference type="STRING" id="303518.ENSPNYP00000002962"/>
<evidence type="ECO:0000256" key="3">
    <source>
        <dbReference type="ARBA" id="ARBA00022525"/>
    </source>
</evidence>
<dbReference type="AlphaFoldDB" id="A0A3B4EX92"/>
<keyword evidence="2" id="KW-0202">Cytokine</keyword>
<protein>
    <submittedName>
        <fullName evidence="7">Uncharacterized LOC102198589</fullName>
    </submittedName>
</protein>
<keyword evidence="5" id="KW-1015">Disulfide bond</keyword>
<keyword evidence="4" id="KW-0051">Antiviral defense</keyword>